<sequence>MASSGARETTAGNLQHARLSEVYGWNNNIDEIDENKEFVIEMRKNLVNTSLQASFEMITLEDGSFFEIELNLFMCNSEFVDFDKKDYWD</sequence>
<evidence type="ECO:0000313" key="1">
    <source>
        <dbReference type="EMBL" id="RIA98373.1"/>
    </source>
</evidence>
<name>A0A397TJH8_9GLOM</name>
<proteinExistence type="predicted"/>
<dbReference type="EMBL" id="QKYT01000016">
    <property type="protein sequence ID" value="RIA98373.1"/>
    <property type="molecule type" value="Genomic_DNA"/>
</dbReference>
<dbReference type="Proteomes" id="UP000265703">
    <property type="component" value="Unassembled WGS sequence"/>
</dbReference>
<protein>
    <submittedName>
        <fullName evidence="1">Uncharacterized protein</fullName>
    </submittedName>
</protein>
<evidence type="ECO:0000313" key="2">
    <source>
        <dbReference type="Proteomes" id="UP000265703"/>
    </source>
</evidence>
<reference evidence="1 2" key="1">
    <citation type="submission" date="2018-06" db="EMBL/GenBank/DDBJ databases">
        <title>Comparative genomics reveals the genomic features of Rhizophagus irregularis, R. cerebriforme, R. diaphanum and Gigaspora rosea, and their symbiotic lifestyle signature.</title>
        <authorList>
            <person name="Morin E."/>
            <person name="San Clemente H."/>
            <person name="Chen E.C.H."/>
            <person name="De La Providencia I."/>
            <person name="Hainaut M."/>
            <person name="Kuo A."/>
            <person name="Kohler A."/>
            <person name="Murat C."/>
            <person name="Tang N."/>
            <person name="Roy S."/>
            <person name="Loubradou J."/>
            <person name="Henrissat B."/>
            <person name="Grigoriev I.V."/>
            <person name="Corradi N."/>
            <person name="Roux C."/>
            <person name="Martin F.M."/>
        </authorList>
    </citation>
    <scope>NUCLEOTIDE SEQUENCE [LARGE SCALE GENOMIC DNA]</scope>
    <source>
        <strain evidence="1 2">DAOM 227022</strain>
    </source>
</reference>
<keyword evidence="2" id="KW-1185">Reference proteome</keyword>
<comment type="caution">
    <text evidence="1">The sequence shown here is derived from an EMBL/GenBank/DDBJ whole genome shotgun (WGS) entry which is preliminary data.</text>
</comment>
<gene>
    <name evidence="1" type="ORF">C1645_812784</name>
</gene>
<organism evidence="1 2">
    <name type="scientific">Glomus cerebriforme</name>
    <dbReference type="NCBI Taxonomy" id="658196"/>
    <lineage>
        <taxon>Eukaryota</taxon>
        <taxon>Fungi</taxon>
        <taxon>Fungi incertae sedis</taxon>
        <taxon>Mucoromycota</taxon>
        <taxon>Glomeromycotina</taxon>
        <taxon>Glomeromycetes</taxon>
        <taxon>Glomerales</taxon>
        <taxon>Glomeraceae</taxon>
        <taxon>Glomus</taxon>
    </lineage>
</organism>
<accession>A0A397TJH8</accession>
<dbReference type="AlphaFoldDB" id="A0A397TJH8"/>